<evidence type="ECO:0000256" key="4">
    <source>
        <dbReference type="ARBA" id="ARBA00022692"/>
    </source>
</evidence>
<organism evidence="10 11">
    <name type="scientific">Chitinophaga japonensis</name>
    <name type="common">Flexibacter japonensis</name>
    <dbReference type="NCBI Taxonomy" id="104662"/>
    <lineage>
        <taxon>Bacteria</taxon>
        <taxon>Pseudomonadati</taxon>
        <taxon>Bacteroidota</taxon>
        <taxon>Chitinophagia</taxon>
        <taxon>Chitinophagales</taxon>
        <taxon>Chitinophagaceae</taxon>
        <taxon>Chitinophaga</taxon>
    </lineage>
</organism>
<reference evidence="10 11" key="1">
    <citation type="journal article" date="2013" name="Stand. Genomic Sci.">
        <title>Genomic Encyclopedia of Type Strains, Phase I: The one thousand microbial genomes (KMG-I) project.</title>
        <authorList>
            <person name="Kyrpides N.C."/>
            <person name="Woyke T."/>
            <person name="Eisen J.A."/>
            <person name="Garrity G."/>
            <person name="Lilburn T.G."/>
            <person name="Beck B.J."/>
            <person name="Whitman W.B."/>
            <person name="Hugenholtz P."/>
            <person name="Klenk H.P."/>
        </authorList>
    </citation>
    <scope>NUCLEOTIDE SEQUENCE [LARGE SCALE GENOMIC DNA]</scope>
    <source>
        <strain evidence="10 11">DSM 13484</strain>
    </source>
</reference>
<evidence type="ECO:0000256" key="2">
    <source>
        <dbReference type="ARBA" id="ARBA00022448"/>
    </source>
</evidence>
<keyword evidence="6 9" id="KW-1133">Transmembrane helix</keyword>
<evidence type="ECO:0000256" key="7">
    <source>
        <dbReference type="ARBA" id="ARBA00023010"/>
    </source>
</evidence>
<protein>
    <recommendedName>
        <fullName evidence="9">Sec-independent protein translocase protein TatA</fullName>
    </recommendedName>
</protein>
<keyword evidence="2 9" id="KW-0813">Transport</keyword>
<dbReference type="OrthoDB" id="9812812at2"/>
<evidence type="ECO:0000256" key="9">
    <source>
        <dbReference type="HAMAP-Rule" id="MF_00236"/>
    </source>
</evidence>
<dbReference type="NCBIfam" id="TIGR01411">
    <property type="entry name" value="tatAE"/>
    <property type="match status" value="1"/>
</dbReference>
<evidence type="ECO:0000313" key="10">
    <source>
        <dbReference type="EMBL" id="TWI92363.1"/>
    </source>
</evidence>
<keyword evidence="3 9" id="KW-1003">Cell membrane</keyword>
<dbReference type="Pfam" id="PF02416">
    <property type="entry name" value="TatA_B_E"/>
    <property type="match status" value="1"/>
</dbReference>
<evidence type="ECO:0000256" key="3">
    <source>
        <dbReference type="ARBA" id="ARBA00022475"/>
    </source>
</evidence>
<dbReference type="PANTHER" id="PTHR42982">
    <property type="entry name" value="SEC-INDEPENDENT PROTEIN TRANSLOCASE PROTEIN TATA"/>
    <property type="match status" value="1"/>
</dbReference>
<keyword evidence="8 9" id="KW-0472">Membrane</keyword>
<keyword evidence="7 9" id="KW-0811">Translocation</keyword>
<evidence type="ECO:0000256" key="6">
    <source>
        <dbReference type="ARBA" id="ARBA00022989"/>
    </source>
</evidence>
<dbReference type="PRINTS" id="PR01506">
    <property type="entry name" value="TATBPROTEIN"/>
</dbReference>
<keyword evidence="4 9" id="KW-0812">Transmembrane</keyword>
<comment type="similarity">
    <text evidence="9">Belongs to the TatA/E family.</text>
</comment>
<feature type="transmembrane region" description="Helical" evidence="9">
    <location>
        <begin position="12"/>
        <end position="32"/>
    </location>
</feature>
<comment type="caution">
    <text evidence="10">The sequence shown here is derived from an EMBL/GenBank/DDBJ whole genome shotgun (WGS) entry which is preliminary data.</text>
</comment>
<comment type="subcellular location">
    <subcellularLocation>
        <location evidence="1 9">Cell membrane</location>
        <topology evidence="1 9">Single-pass membrane protein</topology>
    </subcellularLocation>
</comment>
<dbReference type="AlphaFoldDB" id="A0A562TG89"/>
<dbReference type="Gene3D" id="1.20.5.3310">
    <property type="match status" value="1"/>
</dbReference>
<dbReference type="RefSeq" id="WP_145711830.1">
    <property type="nucleotide sequence ID" value="NZ_VLLG01000002.1"/>
</dbReference>
<evidence type="ECO:0000313" key="11">
    <source>
        <dbReference type="Proteomes" id="UP000316778"/>
    </source>
</evidence>
<dbReference type="InterPro" id="IPR006312">
    <property type="entry name" value="TatA/E"/>
</dbReference>
<name>A0A562TG89_CHIJA</name>
<gene>
    <name evidence="9" type="primary">tatA</name>
    <name evidence="10" type="ORF">LX66_1750</name>
</gene>
<evidence type="ECO:0000256" key="5">
    <source>
        <dbReference type="ARBA" id="ARBA00022927"/>
    </source>
</evidence>
<proteinExistence type="inferred from homology"/>
<dbReference type="GO" id="GO:0008320">
    <property type="term" value="F:protein transmembrane transporter activity"/>
    <property type="evidence" value="ECO:0007669"/>
    <property type="project" value="UniProtKB-UniRule"/>
</dbReference>
<comment type="function">
    <text evidence="9">Part of the twin-arginine translocation (Tat) system that transports large folded proteins containing a characteristic twin-arginine motif in their signal peptide across membranes. TatA could form the protein-conducting channel of the Tat system.</text>
</comment>
<dbReference type="GO" id="GO:0043953">
    <property type="term" value="P:protein transport by the Tat complex"/>
    <property type="evidence" value="ECO:0007669"/>
    <property type="project" value="UniProtKB-UniRule"/>
</dbReference>
<dbReference type="PANTHER" id="PTHR42982:SF1">
    <property type="entry name" value="SEC-INDEPENDENT PROTEIN TRANSLOCASE PROTEIN TATA"/>
    <property type="match status" value="1"/>
</dbReference>
<evidence type="ECO:0000256" key="8">
    <source>
        <dbReference type="ARBA" id="ARBA00023136"/>
    </source>
</evidence>
<dbReference type="Proteomes" id="UP000316778">
    <property type="component" value="Unassembled WGS sequence"/>
</dbReference>
<dbReference type="HAMAP" id="MF_00236">
    <property type="entry name" value="TatA_E"/>
    <property type="match status" value="1"/>
</dbReference>
<sequence>MTAVFVKSPLLLFQDLGMTELILIALVVLLLFGGRKIPELMRGLGKGIREFNDAKNNVRQEIEEGMKEQQPSTTDAKK</sequence>
<accession>A0A562TG89</accession>
<keyword evidence="11" id="KW-1185">Reference proteome</keyword>
<dbReference type="InterPro" id="IPR003369">
    <property type="entry name" value="TatA/B/E"/>
</dbReference>
<dbReference type="GO" id="GO:0033281">
    <property type="term" value="C:TAT protein transport complex"/>
    <property type="evidence" value="ECO:0007669"/>
    <property type="project" value="UniProtKB-UniRule"/>
</dbReference>
<dbReference type="EMBL" id="VLLG01000002">
    <property type="protein sequence ID" value="TWI92363.1"/>
    <property type="molecule type" value="Genomic_DNA"/>
</dbReference>
<comment type="subunit">
    <text evidence="9">Forms a complex with TatC.</text>
</comment>
<keyword evidence="5 9" id="KW-0653">Protein transport</keyword>
<evidence type="ECO:0000256" key="1">
    <source>
        <dbReference type="ARBA" id="ARBA00004162"/>
    </source>
</evidence>